<dbReference type="InterPro" id="IPR053772">
    <property type="entry name" value="At1g61320/At1g61330-like"/>
</dbReference>
<proteinExistence type="predicted"/>
<sequence>MNPPNVLVECSIENIQDELCEPRMENRNDRSFVPPKYMYIKNLIPVVLDLYNVHYSSWSTIFRDAARAYNLLHHIDPTIPTPHVQEITSTDDDDTTLWRRQDAIVLSWIYATISPYLLYKLRGKKPSTAMNAWAFLRYMCHEYTTTVNNKRRRFIHHIDLDKDDQVVDDDRVDFISNLSDDLLVYVLFLVADMKTAARTSLLSKRWTHVWTQLKDLHFDDLETSNTLNCTYYARPEIDKFVDRVNRVIIANQAPYLDTFRIHFPLNSSYNADICNWLKFAFGKEVRNFVLDFGGSTYASIHYSNIFSSNPALILNTTLTSFHLKSVIMKGPLLQWVLTNCLNLQRLSLHFCKASADDDSASSKNQRKLVVSSLKLKHLEFFGSLKLLNFEVLCLSAPNLTSFIIYESEFDVEYLSVPSLVDATFGSSYCYHIFQDLDTLSGFSSQLEKLSIRWQLAYSAKFFYSQFPNFANVQQLEIVSPYRHRNLILSTSLIEACPLLHTFKLKMMCYYMEEGTGQVSAPNNAQENAIRCHQHLKVVEYLGYYGCASAAELAICLARHAPMLQRFILDTRQPWYIESLGPTSDNRDPVEIVRRTELLAKRIQRRQYPLDVVIL</sequence>
<protein>
    <submittedName>
        <fullName evidence="2">FBD domain-containing protein</fullName>
    </submittedName>
</protein>
<dbReference type="Proteomes" id="UP001237642">
    <property type="component" value="Unassembled WGS sequence"/>
</dbReference>
<evidence type="ECO:0000259" key="1">
    <source>
        <dbReference type="Pfam" id="PF23622"/>
    </source>
</evidence>
<keyword evidence="3" id="KW-1185">Reference proteome</keyword>
<dbReference type="EMBL" id="JAUIZM010000004">
    <property type="protein sequence ID" value="KAK1391137.1"/>
    <property type="molecule type" value="Genomic_DNA"/>
</dbReference>
<feature type="domain" description="At1g61320/AtMIF1 LRR" evidence="1">
    <location>
        <begin position="310"/>
        <end position="573"/>
    </location>
</feature>
<dbReference type="Pfam" id="PF23622">
    <property type="entry name" value="LRR_At1g61320_AtMIF1"/>
    <property type="match status" value="1"/>
</dbReference>
<dbReference type="PANTHER" id="PTHR34145">
    <property type="entry name" value="OS02G0105600 PROTEIN"/>
    <property type="match status" value="1"/>
</dbReference>
<gene>
    <name evidence="2" type="ORF">POM88_019315</name>
</gene>
<dbReference type="InterPro" id="IPR036047">
    <property type="entry name" value="F-box-like_dom_sf"/>
</dbReference>
<name>A0AAD8IVJ8_9APIA</name>
<dbReference type="PANTHER" id="PTHR34145:SF68">
    <property type="entry name" value="FBD DOMAIN-CONTAINING PROTEIN"/>
    <property type="match status" value="1"/>
</dbReference>
<dbReference type="InterPro" id="IPR032675">
    <property type="entry name" value="LRR_dom_sf"/>
</dbReference>
<dbReference type="InterPro" id="IPR055357">
    <property type="entry name" value="LRR_At1g61320_AtMIF1"/>
</dbReference>
<evidence type="ECO:0000313" key="3">
    <source>
        <dbReference type="Proteomes" id="UP001237642"/>
    </source>
</evidence>
<reference evidence="2" key="2">
    <citation type="submission" date="2023-05" db="EMBL/GenBank/DDBJ databases">
        <authorList>
            <person name="Schelkunov M.I."/>
        </authorList>
    </citation>
    <scope>NUCLEOTIDE SEQUENCE</scope>
    <source>
        <strain evidence="2">Hsosn_3</strain>
        <tissue evidence="2">Leaf</tissue>
    </source>
</reference>
<dbReference type="AlphaFoldDB" id="A0AAD8IVJ8"/>
<dbReference type="SUPFAM" id="SSF52058">
    <property type="entry name" value="L domain-like"/>
    <property type="match status" value="1"/>
</dbReference>
<dbReference type="SUPFAM" id="SSF81383">
    <property type="entry name" value="F-box domain"/>
    <property type="match status" value="1"/>
</dbReference>
<reference evidence="2" key="1">
    <citation type="submission" date="2023-02" db="EMBL/GenBank/DDBJ databases">
        <title>Genome of toxic invasive species Heracleum sosnowskyi carries increased number of genes despite the absence of recent whole-genome duplications.</title>
        <authorList>
            <person name="Schelkunov M."/>
            <person name="Shtratnikova V."/>
            <person name="Makarenko M."/>
            <person name="Klepikova A."/>
            <person name="Omelchenko D."/>
            <person name="Novikova G."/>
            <person name="Obukhova E."/>
            <person name="Bogdanov V."/>
            <person name="Penin A."/>
            <person name="Logacheva M."/>
        </authorList>
    </citation>
    <scope>NUCLEOTIDE SEQUENCE</scope>
    <source>
        <strain evidence="2">Hsosn_3</strain>
        <tissue evidence="2">Leaf</tissue>
    </source>
</reference>
<evidence type="ECO:0000313" key="2">
    <source>
        <dbReference type="EMBL" id="KAK1391137.1"/>
    </source>
</evidence>
<comment type="caution">
    <text evidence="2">The sequence shown here is derived from an EMBL/GenBank/DDBJ whole genome shotgun (WGS) entry which is preliminary data.</text>
</comment>
<organism evidence="2 3">
    <name type="scientific">Heracleum sosnowskyi</name>
    <dbReference type="NCBI Taxonomy" id="360622"/>
    <lineage>
        <taxon>Eukaryota</taxon>
        <taxon>Viridiplantae</taxon>
        <taxon>Streptophyta</taxon>
        <taxon>Embryophyta</taxon>
        <taxon>Tracheophyta</taxon>
        <taxon>Spermatophyta</taxon>
        <taxon>Magnoliopsida</taxon>
        <taxon>eudicotyledons</taxon>
        <taxon>Gunneridae</taxon>
        <taxon>Pentapetalae</taxon>
        <taxon>asterids</taxon>
        <taxon>campanulids</taxon>
        <taxon>Apiales</taxon>
        <taxon>Apiaceae</taxon>
        <taxon>Apioideae</taxon>
        <taxon>apioid superclade</taxon>
        <taxon>Tordylieae</taxon>
        <taxon>Tordyliinae</taxon>
        <taxon>Heracleum</taxon>
    </lineage>
</organism>
<accession>A0AAD8IVJ8</accession>
<dbReference type="Gene3D" id="3.80.10.10">
    <property type="entry name" value="Ribonuclease Inhibitor"/>
    <property type="match status" value="1"/>
</dbReference>